<evidence type="ECO:0000256" key="1">
    <source>
        <dbReference type="ARBA" id="ARBA00004141"/>
    </source>
</evidence>
<evidence type="ECO:0000313" key="8">
    <source>
        <dbReference type="EMBL" id="GIL58957.1"/>
    </source>
</evidence>
<evidence type="ECO:0000256" key="4">
    <source>
        <dbReference type="ARBA" id="ARBA00022989"/>
    </source>
</evidence>
<evidence type="ECO:0000313" key="9">
    <source>
        <dbReference type="Proteomes" id="UP000747399"/>
    </source>
</evidence>
<dbReference type="Pfam" id="PF04117">
    <property type="entry name" value="Mpv17_PMP22"/>
    <property type="match status" value="1"/>
</dbReference>
<feature type="transmembrane region" description="Helical" evidence="7">
    <location>
        <begin position="65"/>
        <end position="86"/>
    </location>
</feature>
<dbReference type="GO" id="GO:0016020">
    <property type="term" value="C:membrane"/>
    <property type="evidence" value="ECO:0007669"/>
    <property type="project" value="UniProtKB-SubCell"/>
</dbReference>
<feature type="transmembrane region" description="Helical" evidence="7">
    <location>
        <begin position="113"/>
        <end position="138"/>
    </location>
</feature>
<evidence type="ECO:0000256" key="6">
    <source>
        <dbReference type="SAM" id="MobiDB-lite"/>
    </source>
</evidence>
<comment type="similarity">
    <text evidence="2">Belongs to the peroxisomal membrane protein PXMP2/4 family.</text>
</comment>
<keyword evidence="5 7" id="KW-0472">Membrane</keyword>
<dbReference type="Proteomes" id="UP000747399">
    <property type="component" value="Unassembled WGS sequence"/>
</dbReference>
<dbReference type="AlphaFoldDB" id="A0A8J4BCY2"/>
<protein>
    <submittedName>
        <fullName evidence="8">Uncharacterized protein</fullName>
    </submittedName>
</protein>
<feature type="compositionally biased region" description="Basic and acidic residues" evidence="6">
    <location>
        <begin position="236"/>
        <end position="247"/>
    </location>
</feature>
<accession>A0A8J4BCY2</accession>
<dbReference type="GO" id="GO:0005737">
    <property type="term" value="C:cytoplasm"/>
    <property type="evidence" value="ECO:0007669"/>
    <property type="project" value="TreeGrafter"/>
</dbReference>
<keyword evidence="4 7" id="KW-1133">Transmembrane helix</keyword>
<evidence type="ECO:0000256" key="3">
    <source>
        <dbReference type="ARBA" id="ARBA00022692"/>
    </source>
</evidence>
<proteinExistence type="inferred from homology"/>
<dbReference type="InterPro" id="IPR007248">
    <property type="entry name" value="Mpv17_PMP22"/>
</dbReference>
<name>A0A8J4BCY2_9CHLO</name>
<sequence length="364" mass="38827">MAAALTISGKGFNPFGRAWAAYERSLRKHPVMTQAATSALLWGLGDGMAQRIENRGRGGIDARRVALTAAFGGAVIGPAGHGWYLMLERLVMQLGLACSLKSMLLKVTADNLLYSPCYVLAFFAYGCMAIDGLSPAIFIEKMREEFMPTMLAEALLWPPYMAFVFSRVPVKHQLLAVNVATLFDVCFLSWVRGKDADRKEEKAKEEAEAAETVFQQQQLQLQPAAAAAAQRVQTLRQREDQQTEERRGRARKVAPKDSQAMLNQQQEQTQLAFAADRELSELAARDLGLAAAAAALWPWDAAMDENLNRLALAAASATCSSASHGGLFGLRLASGGGDDGGGRGGGGGGAPPGATNAPTAIAAK</sequence>
<evidence type="ECO:0000256" key="2">
    <source>
        <dbReference type="ARBA" id="ARBA00006824"/>
    </source>
</evidence>
<evidence type="ECO:0000256" key="5">
    <source>
        <dbReference type="ARBA" id="ARBA00023136"/>
    </source>
</evidence>
<evidence type="ECO:0000256" key="7">
    <source>
        <dbReference type="SAM" id="Phobius"/>
    </source>
</evidence>
<dbReference type="EMBL" id="BNCO01000033">
    <property type="protein sequence ID" value="GIL58957.1"/>
    <property type="molecule type" value="Genomic_DNA"/>
</dbReference>
<feature type="region of interest" description="Disordered" evidence="6">
    <location>
        <begin position="233"/>
        <end position="261"/>
    </location>
</feature>
<gene>
    <name evidence="8" type="ORF">Vafri_13958</name>
</gene>
<reference evidence="8" key="1">
    <citation type="journal article" date="2021" name="Proc. Natl. Acad. Sci. U.S.A.">
        <title>Three genomes in the algal genus Volvox reveal the fate of a haploid sex-determining region after a transition to homothallism.</title>
        <authorList>
            <person name="Yamamoto K."/>
            <person name="Hamaji T."/>
            <person name="Kawai-Toyooka H."/>
            <person name="Matsuzaki R."/>
            <person name="Takahashi F."/>
            <person name="Nishimura Y."/>
            <person name="Kawachi M."/>
            <person name="Noguchi H."/>
            <person name="Minakuchi Y."/>
            <person name="Umen J.G."/>
            <person name="Toyoda A."/>
            <person name="Nozaki H."/>
        </authorList>
    </citation>
    <scope>NUCLEOTIDE SEQUENCE</scope>
    <source>
        <strain evidence="8">NIES-3780</strain>
    </source>
</reference>
<feature type="region of interest" description="Disordered" evidence="6">
    <location>
        <begin position="333"/>
        <end position="364"/>
    </location>
</feature>
<keyword evidence="3 7" id="KW-0812">Transmembrane</keyword>
<dbReference type="PANTHER" id="PTHR11266:SF17">
    <property type="entry name" value="PROTEIN MPV17"/>
    <property type="match status" value="1"/>
</dbReference>
<organism evidence="8 9">
    <name type="scientific">Volvox africanus</name>
    <dbReference type="NCBI Taxonomy" id="51714"/>
    <lineage>
        <taxon>Eukaryota</taxon>
        <taxon>Viridiplantae</taxon>
        <taxon>Chlorophyta</taxon>
        <taxon>core chlorophytes</taxon>
        <taxon>Chlorophyceae</taxon>
        <taxon>CS clade</taxon>
        <taxon>Chlamydomonadales</taxon>
        <taxon>Volvocaceae</taxon>
        <taxon>Volvox</taxon>
    </lineage>
</organism>
<dbReference type="PANTHER" id="PTHR11266">
    <property type="entry name" value="PEROXISOMAL MEMBRANE PROTEIN 2, PXMP2 MPV17"/>
    <property type="match status" value="1"/>
</dbReference>
<keyword evidence="9" id="KW-1185">Reference proteome</keyword>
<feature type="compositionally biased region" description="Gly residues" evidence="6">
    <location>
        <begin position="334"/>
        <end position="351"/>
    </location>
</feature>
<comment type="caution">
    <text evidence="8">The sequence shown here is derived from an EMBL/GenBank/DDBJ whole genome shotgun (WGS) entry which is preliminary data.</text>
</comment>
<comment type="subcellular location">
    <subcellularLocation>
        <location evidence="1">Membrane</location>
        <topology evidence="1">Multi-pass membrane protein</topology>
    </subcellularLocation>
</comment>